<dbReference type="InterPro" id="IPR010982">
    <property type="entry name" value="Lambda_DNA-bd_dom_sf"/>
</dbReference>
<keyword evidence="1" id="KW-0805">Transcription regulation</keyword>
<dbReference type="Gene3D" id="2.10.109.10">
    <property type="entry name" value="Umud Fragment, subunit A"/>
    <property type="match status" value="1"/>
</dbReference>
<dbReference type="CDD" id="cd06529">
    <property type="entry name" value="S24_LexA-like"/>
    <property type="match status" value="1"/>
</dbReference>
<dbReference type="PANTHER" id="PTHR40661:SF3">
    <property type="entry name" value="FELS-1 PROPHAGE TRANSCRIPTIONAL REGULATOR"/>
    <property type="match status" value="1"/>
</dbReference>
<dbReference type="SUPFAM" id="SSF51306">
    <property type="entry name" value="LexA/Signal peptidase"/>
    <property type="match status" value="1"/>
</dbReference>
<dbReference type="PROSITE" id="PS50943">
    <property type="entry name" value="HTH_CROC1"/>
    <property type="match status" value="1"/>
</dbReference>
<protein>
    <recommendedName>
        <fullName evidence="4">HTH cro/C1-type domain-containing protein</fullName>
    </recommendedName>
</protein>
<evidence type="ECO:0000259" key="4">
    <source>
        <dbReference type="PROSITE" id="PS50943"/>
    </source>
</evidence>
<dbReference type="STRING" id="1795832.A7Q00_01815"/>
<accession>A0A1B6W0Y7</accession>
<dbReference type="InterPro" id="IPR039418">
    <property type="entry name" value="LexA-like"/>
</dbReference>
<dbReference type="InterPro" id="IPR015927">
    <property type="entry name" value="Peptidase_S24_S26A/B/C"/>
</dbReference>
<dbReference type="Pfam" id="PF00717">
    <property type="entry name" value="Peptidase_S24"/>
    <property type="match status" value="1"/>
</dbReference>
<dbReference type="AlphaFoldDB" id="A0A1B6W0Y7"/>
<keyword evidence="2" id="KW-0238">DNA-binding</keyword>
<keyword evidence="6" id="KW-1185">Reference proteome</keyword>
<dbReference type="SMART" id="SM00530">
    <property type="entry name" value="HTH_XRE"/>
    <property type="match status" value="1"/>
</dbReference>
<evidence type="ECO:0000256" key="2">
    <source>
        <dbReference type="ARBA" id="ARBA00023125"/>
    </source>
</evidence>
<dbReference type="CDD" id="cd00093">
    <property type="entry name" value="HTH_XRE"/>
    <property type="match status" value="1"/>
</dbReference>
<evidence type="ECO:0000256" key="1">
    <source>
        <dbReference type="ARBA" id="ARBA00023015"/>
    </source>
</evidence>
<dbReference type="GO" id="GO:0003677">
    <property type="term" value="F:DNA binding"/>
    <property type="evidence" value="ECO:0007669"/>
    <property type="project" value="UniProtKB-KW"/>
</dbReference>
<dbReference type="Proteomes" id="UP000077726">
    <property type="component" value="Unassembled WGS sequence"/>
</dbReference>
<gene>
    <name evidence="5" type="ORF">A7Q00_01815</name>
</gene>
<keyword evidence="3" id="KW-0804">Transcription</keyword>
<evidence type="ECO:0000313" key="6">
    <source>
        <dbReference type="Proteomes" id="UP000077726"/>
    </source>
</evidence>
<feature type="domain" description="HTH cro/C1-type" evidence="4">
    <location>
        <begin position="18"/>
        <end position="62"/>
    </location>
</feature>
<dbReference type="OrthoDB" id="8614023at2"/>
<organism evidence="5 6">
    <name type="scientific">Eikenella halliae</name>
    <dbReference type="NCBI Taxonomy" id="1795832"/>
    <lineage>
        <taxon>Bacteria</taxon>
        <taxon>Pseudomonadati</taxon>
        <taxon>Pseudomonadota</taxon>
        <taxon>Betaproteobacteria</taxon>
        <taxon>Neisseriales</taxon>
        <taxon>Neisseriaceae</taxon>
        <taxon>Eikenella</taxon>
    </lineage>
</organism>
<dbReference type="RefSeq" id="WP_064088941.1">
    <property type="nucleotide sequence ID" value="NZ_LXSQ01000006.1"/>
</dbReference>
<dbReference type="EMBL" id="LXSQ01000006">
    <property type="protein sequence ID" value="OAM44311.1"/>
    <property type="molecule type" value="Genomic_DNA"/>
</dbReference>
<dbReference type="PANTHER" id="PTHR40661">
    <property type="match status" value="1"/>
</dbReference>
<dbReference type="InterPro" id="IPR001387">
    <property type="entry name" value="Cro/C1-type_HTH"/>
</dbReference>
<name>A0A1B6W0Y7_9NEIS</name>
<evidence type="ECO:0000313" key="5">
    <source>
        <dbReference type="EMBL" id="OAM44311.1"/>
    </source>
</evidence>
<sequence length="223" mass="24982">MNRVDRLKTLIAEQFEGSQKEFAKAIKKSPSQISHWLNGVRAIGDGVAAQIETALDLPRGWMDGKESRGDVYVADTAEPRPGFIRIELMNKPAVAGSSEDDQTDLEPLKMIDVSEDWARKKFGKAIRKIRLFWAKGDSMEPTISDGDLLFVNVSKNYYDGEGIYVISSNVGGFRVKRLEVLLTGELSIISDNPKYKPQIISEDNQDIVRIDGSVVARWTLDFM</sequence>
<dbReference type="Pfam" id="PF01381">
    <property type="entry name" value="HTH_3"/>
    <property type="match status" value="1"/>
</dbReference>
<comment type="caution">
    <text evidence="5">The sequence shown here is derived from an EMBL/GenBank/DDBJ whole genome shotgun (WGS) entry which is preliminary data.</text>
</comment>
<evidence type="ECO:0000256" key="3">
    <source>
        <dbReference type="ARBA" id="ARBA00023163"/>
    </source>
</evidence>
<reference evidence="6" key="1">
    <citation type="submission" date="2016-05" db="EMBL/GenBank/DDBJ databases">
        <title>Draft genome of Corynebacterium afermentans subsp. afermentans LCDC 88199T.</title>
        <authorList>
            <person name="Bernier A.-M."/>
            <person name="Bernard K."/>
        </authorList>
    </citation>
    <scope>NUCLEOTIDE SEQUENCE [LARGE SCALE GENOMIC DNA]</scope>
    <source>
        <strain evidence="6">NML130454</strain>
    </source>
</reference>
<dbReference type="Gene3D" id="1.10.260.40">
    <property type="entry name" value="lambda repressor-like DNA-binding domains"/>
    <property type="match status" value="1"/>
</dbReference>
<dbReference type="InterPro" id="IPR036286">
    <property type="entry name" value="LexA/Signal_pep-like_sf"/>
</dbReference>
<dbReference type="SUPFAM" id="SSF47413">
    <property type="entry name" value="lambda repressor-like DNA-binding domains"/>
    <property type="match status" value="1"/>
</dbReference>
<proteinExistence type="predicted"/>